<reference evidence="2" key="2">
    <citation type="journal article" date="2023" name="Commun. Biol.">
        <title>Intrasexual cuticular hydrocarbon dimorphism in a wasp sheds light on hydrocarbon biosynthesis genes in Hymenoptera.</title>
        <authorList>
            <person name="Moris V.C."/>
            <person name="Podsiadlowski L."/>
            <person name="Martin S."/>
            <person name="Oeyen J.P."/>
            <person name="Donath A."/>
            <person name="Petersen M."/>
            <person name="Wilbrandt J."/>
            <person name="Misof B."/>
            <person name="Liedtke D."/>
            <person name="Thamm M."/>
            <person name="Scheiner R."/>
            <person name="Schmitt T."/>
            <person name="Niehuis O."/>
        </authorList>
    </citation>
    <scope>NUCLEOTIDE SEQUENCE</scope>
    <source>
        <strain evidence="2">GBR_01_08_01A</strain>
    </source>
</reference>
<comment type="caution">
    <text evidence="2">The sequence shown here is derived from an EMBL/GenBank/DDBJ whole genome shotgun (WGS) entry which is preliminary data.</text>
</comment>
<evidence type="ECO:0000256" key="1">
    <source>
        <dbReference type="SAM" id="MobiDB-lite"/>
    </source>
</evidence>
<evidence type="ECO:0000313" key="2">
    <source>
        <dbReference type="EMBL" id="KAK2580113.1"/>
    </source>
</evidence>
<keyword evidence="3" id="KW-1185">Reference proteome</keyword>
<sequence>MEESTELNDSDCIVSSSSNGFNNLYKSFKKIHNAYLTELVCNRSQKEKRSYFTEVMNDTKYLEDTTKGNAVQASFCFTDSDSKINTNTMDMVATIRNNVPLRILIRRMLDEAFGISNGTENKHCDIDSSAIVKEKSINSDNETNDCSSLHESFSDRLKDNKLVTIEEESVNSLYHTESIECTGMYLSGLLKFDRKPANRIKLDSPSLSRDSTEVSTSQVSTDISINDSSCYTNITYDESSICRENNNGTNKSVVMVNTINSFNDIDLSSSAEKTADFLNILNEENSVETKQLSPKSLNSTEENKRKSSIGADRSVKNKSKFVSTLALNSRGSDKRHRQSVTLFRLTLSKRTPKLSLNTSIKCAKTPYYNAFLKKKQVKSRNVSSMKTTNTPKSMEAPKTPKIYPNRAKTFKTRGIFKQRKMVSSDTCAGCFPDYYTPGYLNFQC</sequence>
<gene>
    <name evidence="2" type="ORF">KPH14_012391</name>
</gene>
<reference evidence="2" key="1">
    <citation type="submission" date="2021-08" db="EMBL/GenBank/DDBJ databases">
        <authorList>
            <person name="Misof B."/>
            <person name="Oliver O."/>
            <person name="Podsiadlowski L."/>
            <person name="Donath A."/>
            <person name="Peters R."/>
            <person name="Mayer C."/>
            <person name="Rust J."/>
            <person name="Gunkel S."/>
            <person name="Lesny P."/>
            <person name="Martin S."/>
            <person name="Oeyen J.P."/>
            <person name="Petersen M."/>
            <person name="Panagiotis P."/>
            <person name="Wilbrandt J."/>
            <person name="Tanja T."/>
        </authorList>
    </citation>
    <scope>NUCLEOTIDE SEQUENCE</scope>
    <source>
        <strain evidence="2">GBR_01_08_01A</strain>
        <tissue evidence="2">Thorax + abdomen</tissue>
    </source>
</reference>
<proteinExistence type="predicted"/>
<feature type="region of interest" description="Disordered" evidence="1">
    <location>
        <begin position="379"/>
        <end position="401"/>
    </location>
</feature>
<organism evidence="2 3">
    <name type="scientific">Odynerus spinipes</name>
    <dbReference type="NCBI Taxonomy" id="1348599"/>
    <lineage>
        <taxon>Eukaryota</taxon>
        <taxon>Metazoa</taxon>
        <taxon>Ecdysozoa</taxon>
        <taxon>Arthropoda</taxon>
        <taxon>Hexapoda</taxon>
        <taxon>Insecta</taxon>
        <taxon>Pterygota</taxon>
        <taxon>Neoptera</taxon>
        <taxon>Endopterygota</taxon>
        <taxon>Hymenoptera</taxon>
        <taxon>Apocrita</taxon>
        <taxon>Aculeata</taxon>
        <taxon>Vespoidea</taxon>
        <taxon>Vespidae</taxon>
        <taxon>Eumeninae</taxon>
        <taxon>Odynerus</taxon>
    </lineage>
</organism>
<name>A0AAD9VMK3_9HYME</name>
<dbReference type="EMBL" id="JAIFRP010000062">
    <property type="protein sequence ID" value="KAK2580113.1"/>
    <property type="molecule type" value="Genomic_DNA"/>
</dbReference>
<evidence type="ECO:0000313" key="3">
    <source>
        <dbReference type="Proteomes" id="UP001258017"/>
    </source>
</evidence>
<feature type="compositionally biased region" description="Polar residues" evidence="1">
    <location>
        <begin position="288"/>
        <end position="300"/>
    </location>
</feature>
<feature type="compositionally biased region" description="Polar residues" evidence="1">
    <location>
        <begin position="379"/>
        <end position="392"/>
    </location>
</feature>
<dbReference type="Proteomes" id="UP001258017">
    <property type="component" value="Unassembled WGS sequence"/>
</dbReference>
<protein>
    <submittedName>
        <fullName evidence="2">Uncharacterized protein</fullName>
    </submittedName>
</protein>
<feature type="region of interest" description="Disordered" evidence="1">
    <location>
        <begin position="288"/>
        <end position="313"/>
    </location>
</feature>
<accession>A0AAD9VMK3</accession>
<dbReference type="AlphaFoldDB" id="A0AAD9VMK3"/>